<reference evidence="1" key="1">
    <citation type="journal article" date="2020" name="Stud. Mycol.">
        <title>101 Dothideomycetes genomes: a test case for predicting lifestyles and emergence of pathogens.</title>
        <authorList>
            <person name="Haridas S."/>
            <person name="Albert R."/>
            <person name="Binder M."/>
            <person name="Bloem J."/>
            <person name="Labutti K."/>
            <person name="Salamov A."/>
            <person name="Andreopoulos B."/>
            <person name="Baker S."/>
            <person name="Barry K."/>
            <person name="Bills G."/>
            <person name="Bluhm B."/>
            <person name="Cannon C."/>
            <person name="Castanera R."/>
            <person name="Culley D."/>
            <person name="Daum C."/>
            <person name="Ezra D."/>
            <person name="Gonzalez J."/>
            <person name="Henrissat B."/>
            <person name="Kuo A."/>
            <person name="Liang C."/>
            <person name="Lipzen A."/>
            <person name="Lutzoni F."/>
            <person name="Magnuson J."/>
            <person name="Mondo S."/>
            <person name="Nolan M."/>
            <person name="Ohm R."/>
            <person name="Pangilinan J."/>
            <person name="Park H.-J."/>
            <person name="Ramirez L."/>
            <person name="Alfaro M."/>
            <person name="Sun H."/>
            <person name="Tritt A."/>
            <person name="Yoshinaga Y."/>
            <person name="Zwiers L.-H."/>
            <person name="Turgeon B."/>
            <person name="Goodwin S."/>
            <person name="Spatafora J."/>
            <person name="Crous P."/>
            <person name="Grigoriev I."/>
        </authorList>
    </citation>
    <scope>NUCLEOTIDE SEQUENCE</scope>
    <source>
        <strain evidence="1">CBS 116005</strain>
    </source>
</reference>
<proteinExistence type="predicted"/>
<sequence>MEAIPTGQSSVLAMKQEPERPQGFLGLPIEIRDHIYELVVVRQQTTITMLSNFDCHRSEVSACQPAISMVNHQFRAETLPIFYSMNLFLAEVSDRTDLMIASRWLEAIGDDNV</sequence>
<feature type="non-terminal residue" evidence="1">
    <location>
        <position position="113"/>
    </location>
</feature>
<dbReference type="AlphaFoldDB" id="A0A6G1KYS5"/>
<evidence type="ECO:0000313" key="2">
    <source>
        <dbReference type="Proteomes" id="UP000799436"/>
    </source>
</evidence>
<protein>
    <submittedName>
        <fullName evidence="1">Uncharacterized protein</fullName>
    </submittedName>
</protein>
<dbReference type="OrthoDB" id="62952at2759"/>
<organism evidence="1 2">
    <name type="scientific">Teratosphaeria nubilosa</name>
    <dbReference type="NCBI Taxonomy" id="161662"/>
    <lineage>
        <taxon>Eukaryota</taxon>
        <taxon>Fungi</taxon>
        <taxon>Dikarya</taxon>
        <taxon>Ascomycota</taxon>
        <taxon>Pezizomycotina</taxon>
        <taxon>Dothideomycetes</taxon>
        <taxon>Dothideomycetidae</taxon>
        <taxon>Mycosphaerellales</taxon>
        <taxon>Teratosphaeriaceae</taxon>
        <taxon>Teratosphaeria</taxon>
    </lineage>
</organism>
<dbReference type="Proteomes" id="UP000799436">
    <property type="component" value="Unassembled WGS sequence"/>
</dbReference>
<dbReference type="InterPro" id="IPR038883">
    <property type="entry name" value="AN11006-like"/>
</dbReference>
<keyword evidence="2" id="KW-1185">Reference proteome</keyword>
<gene>
    <name evidence="1" type="ORF">EJ03DRAFT_250063</name>
</gene>
<name>A0A6G1KYS5_9PEZI</name>
<dbReference type="PANTHER" id="PTHR42085:SF2">
    <property type="entry name" value="F-BOX DOMAIN-CONTAINING PROTEIN"/>
    <property type="match status" value="1"/>
</dbReference>
<evidence type="ECO:0000313" key="1">
    <source>
        <dbReference type="EMBL" id="KAF2765570.1"/>
    </source>
</evidence>
<dbReference type="EMBL" id="ML995888">
    <property type="protein sequence ID" value="KAF2765570.1"/>
    <property type="molecule type" value="Genomic_DNA"/>
</dbReference>
<accession>A0A6G1KYS5</accession>
<dbReference type="PANTHER" id="PTHR42085">
    <property type="entry name" value="F-BOX DOMAIN-CONTAINING PROTEIN"/>
    <property type="match status" value="1"/>
</dbReference>